<name>A0ABW1QZW3_9ACTN</name>
<sequence>MAESLLGGATPTHASEASGSVPEIRAAQTGVAGVDRVLSQVVNVHELPVAERVAVFERVHDELRRSLDADQSAARPDDAGA</sequence>
<evidence type="ECO:0000256" key="1">
    <source>
        <dbReference type="SAM" id="MobiDB-lite"/>
    </source>
</evidence>
<dbReference type="EMBL" id="JBHSQI010000008">
    <property type="protein sequence ID" value="MFC6154603.1"/>
    <property type="molecule type" value="Genomic_DNA"/>
</dbReference>
<organism evidence="2 3">
    <name type="scientific">Nocardioides yefusunii</name>
    <dbReference type="NCBI Taxonomy" id="2500546"/>
    <lineage>
        <taxon>Bacteria</taxon>
        <taxon>Bacillati</taxon>
        <taxon>Actinomycetota</taxon>
        <taxon>Actinomycetes</taxon>
        <taxon>Propionibacteriales</taxon>
        <taxon>Nocardioidaceae</taxon>
        <taxon>Nocardioides</taxon>
    </lineage>
</organism>
<protein>
    <submittedName>
        <fullName evidence="2">Uncharacterized protein</fullName>
    </submittedName>
</protein>
<dbReference type="Proteomes" id="UP001596098">
    <property type="component" value="Unassembled WGS sequence"/>
</dbReference>
<reference evidence="3" key="1">
    <citation type="journal article" date="2019" name="Int. J. Syst. Evol. Microbiol.">
        <title>The Global Catalogue of Microorganisms (GCM) 10K type strain sequencing project: providing services to taxonomists for standard genome sequencing and annotation.</title>
        <authorList>
            <consortium name="The Broad Institute Genomics Platform"/>
            <consortium name="The Broad Institute Genome Sequencing Center for Infectious Disease"/>
            <person name="Wu L."/>
            <person name="Ma J."/>
        </authorList>
    </citation>
    <scope>NUCLEOTIDE SEQUENCE [LARGE SCALE GENOMIC DNA]</scope>
    <source>
        <strain evidence="3">DFY28</strain>
    </source>
</reference>
<proteinExistence type="predicted"/>
<evidence type="ECO:0000313" key="2">
    <source>
        <dbReference type="EMBL" id="MFC6154603.1"/>
    </source>
</evidence>
<evidence type="ECO:0000313" key="3">
    <source>
        <dbReference type="Proteomes" id="UP001596098"/>
    </source>
</evidence>
<comment type="caution">
    <text evidence="2">The sequence shown here is derived from an EMBL/GenBank/DDBJ whole genome shotgun (WGS) entry which is preliminary data.</text>
</comment>
<accession>A0ABW1QZW3</accession>
<gene>
    <name evidence="2" type="ORF">ACFPWU_13110</name>
</gene>
<dbReference type="RefSeq" id="WP_128220981.1">
    <property type="nucleotide sequence ID" value="NZ_CP034929.1"/>
</dbReference>
<keyword evidence="3" id="KW-1185">Reference proteome</keyword>
<feature type="region of interest" description="Disordered" evidence="1">
    <location>
        <begin position="1"/>
        <end position="22"/>
    </location>
</feature>